<dbReference type="SUPFAM" id="SSF56496">
    <property type="entry name" value="Fibrinogen C-terminal domain-like"/>
    <property type="match status" value="1"/>
</dbReference>
<evidence type="ECO:0000313" key="5">
    <source>
        <dbReference type="Proteomes" id="UP000225706"/>
    </source>
</evidence>
<sequence length="637" mass="73570">MCFQGRTVQQSRSRLQLRVSESNGYLPPHRIAMGIVQYLQVILFVFNLTFSIVAQKAANCQNFKFVIDEDVVFNQILEVQKKNNCELNGANKDKEPAAMKWRQGGNYYNLVRSYMAKGGDRYIPENHRRINRCCRTNPCLNGGAERKTFRNGWFGKNLEIAIGNEEVDWNRYRLSLLQMQSLADHSTHLRATCNFPTDGLQYTDYARAELEVHNIFGEWTECKKYEYVNIRGNDCSKGTALTKQKITAHGLHMGIVLYLQVALFASHLTLFIMAKIDVNRQDFNFVIDDDVVYNHILEGHVFQRLTVSRAHQCHVKCRDDCLCVSMNYFPQSKESNCELNDANKYMEPAAMKWRDGGNYYDLVRSYTMKGRDKYIPGKHRCINRCCSPNPCLNGGVCQEICVTHSVRFSCGCPNKYTGQRCEKIKPNSCKDIAKYGASTSGKYEIFDSNNKPFSVYCDLRSEPGFVWTMIQSFSLAKRKTFMYKGFNKNFEFATEKGKWIWNKYRLSLLQMQSLADHSTHLRATCKFPTDGLQYVDYARAKLADHNIFGNWTRCQMYEYVNIRGNNCSYCTALTRQRVNAHWHIKSYKSKEQKCVFDGIPGGIKDENNFGQKGKPVNPCKKPLEQGYEPTVTSWNFK</sequence>
<dbReference type="PROSITE" id="PS50026">
    <property type="entry name" value="EGF_3"/>
    <property type="match status" value="1"/>
</dbReference>
<dbReference type="PANTHER" id="PTHR24044">
    <property type="entry name" value="NOTCH LIGAND FAMILY MEMBER"/>
    <property type="match status" value="1"/>
</dbReference>
<name>A0A2B4RB50_STYPI</name>
<dbReference type="InterPro" id="IPR014716">
    <property type="entry name" value="Fibrinogen_a/b/g_C_1"/>
</dbReference>
<gene>
    <name evidence="4" type="ORF">AWC38_SpisGene21832</name>
</gene>
<keyword evidence="5" id="KW-1185">Reference proteome</keyword>
<dbReference type="CDD" id="cd00054">
    <property type="entry name" value="EGF_CA"/>
    <property type="match status" value="1"/>
</dbReference>
<keyword evidence="2" id="KW-0812">Transmembrane</keyword>
<comment type="caution">
    <text evidence="1">Lacks conserved residue(s) required for the propagation of feature annotation.</text>
</comment>
<feature type="transmembrane region" description="Helical" evidence="2">
    <location>
        <begin position="255"/>
        <end position="274"/>
    </location>
</feature>
<dbReference type="EMBL" id="LSMT01000848">
    <property type="protein sequence ID" value="PFX14043.1"/>
    <property type="molecule type" value="Genomic_DNA"/>
</dbReference>
<dbReference type="Gene3D" id="2.10.25.10">
    <property type="entry name" value="Laminin"/>
    <property type="match status" value="1"/>
</dbReference>
<reference evidence="5" key="1">
    <citation type="journal article" date="2017" name="bioRxiv">
        <title>Comparative analysis of the genomes of Stylophora pistillata and Acropora digitifera provides evidence for extensive differences between species of corals.</title>
        <authorList>
            <person name="Voolstra C.R."/>
            <person name="Li Y."/>
            <person name="Liew Y.J."/>
            <person name="Baumgarten S."/>
            <person name="Zoccola D."/>
            <person name="Flot J.-F."/>
            <person name="Tambutte S."/>
            <person name="Allemand D."/>
            <person name="Aranda M."/>
        </authorList>
    </citation>
    <scope>NUCLEOTIDE SEQUENCE [LARGE SCALE GENOMIC DNA]</scope>
</reference>
<dbReference type="PROSITE" id="PS00022">
    <property type="entry name" value="EGF_1"/>
    <property type="match status" value="1"/>
</dbReference>
<dbReference type="InterPro" id="IPR050906">
    <property type="entry name" value="Notch_signaling"/>
</dbReference>
<evidence type="ECO:0000313" key="4">
    <source>
        <dbReference type="EMBL" id="PFX14043.1"/>
    </source>
</evidence>
<proteinExistence type="predicted"/>
<keyword evidence="1" id="KW-0245">EGF-like domain</keyword>
<dbReference type="OrthoDB" id="5945231at2759"/>
<dbReference type="InterPro" id="IPR036056">
    <property type="entry name" value="Fibrinogen-like_C"/>
</dbReference>
<organism evidence="4 5">
    <name type="scientific">Stylophora pistillata</name>
    <name type="common">Smooth cauliflower coral</name>
    <dbReference type="NCBI Taxonomy" id="50429"/>
    <lineage>
        <taxon>Eukaryota</taxon>
        <taxon>Metazoa</taxon>
        <taxon>Cnidaria</taxon>
        <taxon>Anthozoa</taxon>
        <taxon>Hexacorallia</taxon>
        <taxon>Scleractinia</taxon>
        <taxon>Astrocoeniina</taxon>
        <taxon>Pocilloporidae</taxon>
        <taxon>Stylophora</taxon>
    </lineage>
</organism>
<keyword evidence="1" id="KW-1015">Disulfide bond</keyword>
<dbReference type="GO" id="GO:0005112">
    <property type="term" value="F:Notch binding"/>
    <property type="evidence" value="ECO:0007669"/>
    <property type="project" value="TreeGrafter"/>
</dbReference>
<protein>
    <recommendedName>
        <fullName evidence="3">EGF-like domain-containing protein</fullName>
    </recommendedName>
</protein>
<dbReference type="Pfam" id="PF00024">
    <property type="entry name" value="PAN_1"/>
    <property type="match status" value="1"/>
</dbReference>
<evidence type="ECO:0000256" key="2">
    <source>
        <dbReference type="SAM" id="Phobius"/>
    </source>
</evidence>
<accession>A0A2B4RB50</accession>
<feature type="disulfide bond" evidence="1">
    <location>
        <begin position="412"/>
        <end position="421"/>
    </location>
</feature>
<evidence type="ECO:0000256" key="1">
    <source>
        <dbReference type="PROSITE-ProRule" id="PRU00076"/>
    </source>
</evidence>
<dbReference type="Proteomes" id="UP000225706">
    <property type="component" value="Unassembled WGS sequence"/>
</dbReference>
<dbReference type="InterPro" id="IPR003609">
    <property type="entry name" value="Pan_app"/>
</dbReference>
<dbReference type="InterPro" id="IPR000742">
    <property type="entry name" value="EGF"/>
</dbReference>
<evidence type="ECO:0000259" key="3">
    <source>
        <dbReference type="PROSITE" id="PS50026"/>
    </source>
</evidence>
<comment type="caution">
    <text evidence="4">The sequence shown here is derived from an EMBL/GenBank/DDBJ whole genome shotgun (WGS) entry which is preliminary data.</text>
</comment>
<dbReference type="SMART" id="SM00181">
    <property type="entry name" value="EGF"/>
    <property type="match status" value="1"/>
</dbReference>
<dbReference type="Gene3D" id="3.90.215.10">
    <property type="entry name" value="Gamma Fibrinogen, chain A, domain 1"/>
    <property type="match status" value="1"/>
</dbReference>
<keyword evidence="2" id="KW-0472">Membrane</keyword>
<dbReference type="PANTHER" id="PTHR24044:SF420">
    <property type="entry name" value="DELTA AND NOTCH-LIKE EPIDERMAL GROWTH FACTOR-RELATED RECEPTOR ISOFORM X1"/>
    <property type="match status" value="1"/>
</dbReference>
<dbReference type="AlphaFoldDB" id="A0A2B4RB50"/>
<dbReference type="SUPFAM" id="SSF57196">
    <property type="entry name" value="EGF/Laminin"/>
    <property type="match status" value="1"/>
</dbReference>
<feature type="domain" description="EGF-like" evidence="3">
    <location>
        <begin position="386"/>
        <end position="422"/>
    </location>
</feature>
<keyword evidence="2" id="KW-1133">Transmembrane helix</keyword>
<feature type="transmembrane region" description="Helical" evidence="2">
    <location>
        <begin position="35"/>
        <end position="54"/>
    </location>
</feature>
<dbReference type="STRING" id="50429.A0A2B4RB50"/>
<dbReference type="SUPFAM" id="SSF57414">
    <property type="entry name" value="Hairpin loop containing domain-like"/>
    <property type="match status" value="1"/>
</dbReference>